<keyword evidence="4 10" id="KW-0732">Signal</keyword>
<dbReference type="FunFam" id="3.20.20.80:FF:000040">
    <property type="entry name" value="Beta-galactosidase A"/>
    <property type="match status" value="1"/>
</dbReference>
<dbReference type="SUPFAM" id="SSF49785">
    <property type="entry name" value="Galactose-binding domain-like"/>
    <property type="match status" value="2"/>
</dbReference>
<proteinExistence type="inferred from homology"/>
<protein>
    <recommendedName>
        <fullName evidence="3 8">Beta-galactosidase</fullName>
        <ecNumber evidence="3 8">3.2.1.23</ecNumber>
    </recommendedName>
</protein>
<dbReference type="Pfam" id="PF13363">
    <property type="entry name" value="BetaGal_dom3"/>
    <property type="match status" value="1"/>
</dbReference>
<evidence type="ECO:0000313" key="12">
    <source>
        <dbReference type="EMBL" id="KAF5388171.1"/>
    </source>
</evidence>
<dbReference type="EMBL" id="JAACJP010000001">
    <property type="protein sequence ID" value="KAF5388171.1"/>
    <property type="molecule type" value="Genomic_DNA"/>
</dbReference>
<dbReference type="SUPFAM" id="SSF117100">
    <property type="entry name" value="Beta-galactosidase LacA, domain 3"/>
    <property type="match status" value="1"/>
</dbReference>
<evidence type="ECO:0000256" key="9">
    <source>
        <dbReference type="RuleBase" id="RU003679"/>
    </source>
</evidence>
<comment type="caution">
    <text evidence="12">The sequence shown here is derived from an EMBL/GenBank/DDBJ whole genome shotgun (WGS) entry which is preliminary data.</text>
</comment>
<dbReference type="Pfam" id="PF10435">
    <property type="entry name" value="BetaGal_dom2"/>
    <property type="match status" value="1"/>
</dbReference>
<evidence type="ECO:0000259" key="11">
    <source>
        <dbReference type="SMART" id="SM01029"/>
    </source>
</evidence>
<dbReference type="InterPro" id="IPR017853">
    <property type="entry name" value="GH"/>
</dbReference>
<evidence type="ECO:0000256" key="10">
    <source>
        <dbReference type="SAM" id="SignalP"/>
    </source>
</evidence>
<evidence type="ECO:0000256" key="3">
    <source>
        <dbReference type="ARBA" id="ARBA00012756"/>
    </source>
</evidence>
<dbReference type="InterPro" id="IPR036833">
    <property type="entry name" value="BetaGal_dom3_sf"/>
</dbReference>
<sequence>MKLLLSKAVTLLCAASALAKSRRGPRVQSVILPRATQNNGLQDIVTWDEYSLMINGKRLMVFSGEVHPYRNPVQSLHLDIFQKIKAMGFNAVSFYVYWGIHEPKRGEISFEGFRDLQPFFDAAKKAGIYLIARPGPYINAETSGGGFPGWGTYTPGLWRTSNTTYMEAIEGYIKTVGAKIAENEITKGGPVILVQAENEYSGVQEPYTEDFEYHKQLLQLFRDSGLTVPTITNDAWPGGHFTSVDIYGYDSYPNGFDCSNPYVWKSDAVPEWFWGAHQGINPEDLHAVYEFQGGAFDGWGGSGYAPCAVLTGPEFERVFYKNQYAMSTTLFNIYMIFGGTNWGGIAHPGGYTSYDYGSVIAEDRTLREKYYELKLQANFLAVSPAYLTSRPQNIYDTQGSFTGNSALKTTQVLDVVGNKTGFYVVRQTDASTNALQTYTLQLPTSIGTLSIPTIGGSLALNGKDSKIHVVDYAAGSTTVLYTTAEILTCLKIPPPVAKVLSGTGTIQQKSLASNSLALQYKTTGQTVVQVGSTVLYILDRVNAYQFWVLHPPTSGPFAHYSTENPIIVKGGYLLRSVSIRGSTLSIQGDLNNTATFEIIAPAASSKSVIFNGNALALSKTAHGTLAAKRAAKLPAIKLPNLSSLTWKYADSLPEIRPGYSDAKWTAADHNSTVNPTTPSTPVVLYAGDYGYHTGNIIWRAHFNATGSESAFTANVRGGTAFGYSVWLDSTFIGSWAGDAVHSSYESTFKFPLLLKEGSGHVLTILQDHMGYEGDWWAASDSFKEPRGIHSYSFVGDKVPTVNVWKVTGNLGGESHVDRTRGPLNEGGLYGERQGWHLPGFNDARWAVGKPTTGISSAGVGFYRTTFNLNMPKGVDYPLSLVVSNSTTNPLYRSQLYVNGYQFGKYVNHIGPQTVFPVPQGILNYNGLNTLAVSIWAEGSTGAKLHSLALQLTSKVESSISAIVNQPLTAWAPRPGAY</sequence>
<dbReference type="InterPro" id="IPR019801">
    <property type="entry name" value="Glyco_hydro_35_CS"/>
</dbReference>
<accession>A0A8H5HRA6</accession>
<evidence type="ECO:0000256" key="4">
    <source>
        <dbReference type="ARBA" id="ARBA00022729"/>
    </source>
</evidence>
<dbReference type="Pfam" id="PF01301">
    <property type="entry name" value="Glyco_hydro_35"/>
    <property type="match status" value="1"/>
</dbReference>
<feature type="chain" id="PRO_5034142047" description="Beta-galactosidase" evidence="10">
    <location>
        <begin position="20"/>
        <end position="977"/>
    </location>
</feature>
<gene>
    <name evidence="12" type="ORF">D9615_000078</name>
</gene>
<comment type="catalytic activity">
    <reaction evidence="1 8">
        <text>Hydrolysis of terminal non-reducing beta-D-galactose residues in beta-D-galactosides.</text>
        <dbReference type="EC" id="3.2.1.23"/>
    </reaction>
</comment>
<feature type="signal peptide" evidence="10">
    <location>
        <begin position="1"/>
        <end position="19"/>
    </location>
</feature>
<dbReference type="Pfam" id="PF13364">
    <property type="entry name" value="BetaGal_ABD2"/>
    <property type="match status" value="2"/>
</dbReference>
<dbReference type="GO" id="GO:0005975">
    <property type="term" value="P:carbohydrate metabolic process"/>
    <property type="evidence" value="ECO:0007669"/>
    <property type="project" value="InterPro"/>
</dbReference>
<dbReference type="SUPFAM" id="SSF51011">
    <property type="entry name" value="Glycosyl hydrolase domain"/>
    <property type="match status" value="1"/>
</dbReference>
<dbReference type="GO" id="GO:0004565">
    <property type="term" value="F:beta-galactosidase activity"/>
    <property type="evidence" value="ECO:0007669"/>
    <property type="project" value="UniProtKB-EC"/>
</dbReference>
<dbReference type="PRINTS" id="PR00742">
    <property type="entry name" value="GLHYDRLASE35"/>
</dbReference>
<evidence type="ECO:0000256" key="7">
    <source>
        <dbReference type="ARBA" id="ARBA00023295"/>
    </source>
</evidence>
<dbReference type="Gene3D" id="3.20.20.80">
    <property type="entry name" value="Glycosidases"/>
    <property type="match status" value="1"/>
</dbReference>
<dbReference type="InterPro" id="IPR037110">
    <property type="entry name" value="Betagal_dom2_sf"/>
</dbReference>
<dbReference type="EC" id="3.2.1.23" evidence="3 8"/>
<evidence type="ECO:0000256" key="6">
    <source>
        <dbReference type="ARBA" id="ARBA00023180"/>
    </source>
</evidence>
<keyword evidence="6" id="KW-0325">Glycoprotein</keyword>
<keyword evidence="5 8" id="KW-0378">Hydrolase</keyword>
<evidence type="ECO:0000256" key="5">
    <source>
        <dbReference type="ARBA" id="ARBA00022801"/>
    </source>
</evidence>
<dbReference type="PANTHER" id="PTHR23421">
    <property type="entry name" value="BETA-GALACTOSIDASE RELATED"/>
    <property type="match status" value="1"/>
</dbReference>
<organism evidence="12 13">
    <name type="scientific">Tricholomella constricta</name>
    <dbReference type="NCBI Taxonomy" id="117010"/>
    <lineage>
        <taxon>Eukaryota</taxon>
        <taxon>Fungi</taxon>
        <taxon>Dikarya</taxon>
        <taxon>Basidiomycota</taxon>
        <taxon>Agaricomycotina</taxon>
        <taxon>Agaricomycetes</taxon>
        <taxon>Agaricomycetidae</taxon>
        <taxon>Agaricales</taxon>
        <taxon>Tricholomatineae</taxon>
        <taxon>Lyophyllaceae</taxon>
        <taxon>Tricholomella</taxon>
    </lineage>
</organism>
<name>A0A8H5HRA6_9AGAR</name>
<dbReference type="InterPro" id="IPR008979">
    <property type="entry name" value="Galactose-bd-like_sf"/>
</dbReference>
<dbReference type="FunFam" id="2.60.120.260:FF:000065">
    <property type="entry name" value="Beta-galactosidase A"/>
    <property type="match status" value="1"/>
</dbReference>
<dbReference type="InterPro" id="IPR018954">
    <property type="entry name" value="Betagal_dom2"/>
</dbReference>
<dbReference type="InterPro" id="IPR031330">
    <property type="entry name" value="Gly_Hdrlase_35_cat"/>
</dbReference>
<dbReference type="Gene3D" id="2.60.120.260">
    <property type="entry name" value="Galactose-binding domain-like"/>
    <property type="match status" value="2"/>
</dbReference>
<evidence type="ECO:0000256" key="1">
    <source>
        <dbReference type="ARBA" id="ARBA00001412"/>
    </source>
</evidence>
<dbReference type="InterPro" id="IPR025972">
    <property type="entry name" value="BetaGal_dom3"/>
</dbReference>
<dbReference type="Proteomes" id="UP000565441">
    <property type="component" value="Unassembled WGS sequence"/>
</dbReference>
<evidence type="ECO:0000256" key="2">
    <source>
        <dbReference type="ARBA" id="ARBA00009809"/>
    </source>
</evidence>
<evidence type="ECO:0000256" key="8">
    <source>
        <dbReference type="RuleBase" id="RU000675"/>
    </source>
</evidence>
<dbReference type="AlphaFoldDB" id="A0A8H5HRA6"/>
<evidence type="ECO:0000313" key="13">
    <source>
        <dbReference type="Proteomes" id="UP000565441"/>
    </source>
</evidence>
<keyword evidence="13" id="KW-1185">Reference proteome</keyword>
<reference evidence="12 13" key="1">
    <citation type="journal article" date="2020" name="ISME J.">
        <title>Uncovering the hidden diversity of litter-decomposition mechanisms in mushroom-forming fungi.</title>
        <authorList>
            <person name="Floudas D."/>
            <person name="Bentzer J."/>
            <person name="Ahren D."/>
            <person name="Johansson T."/>
            <person name="Persson P."/>
            <person name="Tunlid A."/>
        </authorList>
    </citation>
    <scope>NUCLEOTIDE SEQUENCE [LARGE SCALE GENOMIC DNA]</scope>
    <source>
        <strain evidence="12 13">CBS 661.87</strain>
    </source>
</reference>
<comment type="similarity">
    <text evidence="2 9">Belongs to the glycosyl hydrolase 35 family.</text>
</comment>
<feature type="domain" description="Beta-galactosidase" evidence="11">
    <location>
        <begin position="386"/>
        <end position="546"/>
    </location>
</feature>
<dbReference type="SMART" id="SM01029">
    <property type="entry name" value="BetaGal_dom2"/>
    <property type="match status" value="1"/>
</dbReference>
<dbReference type="Gene3D" id="2.102.20.10">
    <property type="entry name" value="Beta-galactosidase, domain 2"/>
    <property type="match status" value="1"/>
</dbReference>
<dbReference type="PROSITE" id="PS01182">
    <property type="entry name" value="GLYCOSYL_HYDROL_F35"/>
    <property type="match status" value="1"/>
</dbReference>
<dbReference type="OrthoDB" id="1657402at2759"/>
<dbReference type="SUPFAM" id="SSF51445">
    <property type="entry name" value="(Trans)glycosidases"/>
    <property type="match status" value="1"/>
</dbReference>
<dbReference type="InterPro" id="IPR025300">
    <property type="entry name" value="BetaGal_jelly_roll_dom"/>
</dbReference>
<keyword evidence="7 8" id="KW-0326">Glycosidase</keyword>
<dbReference type="Gene3D" id="2.60.390.10">
    <property type="entry name" value="Beta-galactosidase, domain 3"/>
    <property type="match status" value="1"/>
</dbReference>
<dbReference type="InterPro" id="IPR001944">
    <property type="entry name" value="Glycoside_Hdrlase_35"/>
</dbReference>